<evidence type="ECO:0000259" key="2">
    <source>
        <dbReference type="PROSITE" id="PS50801"/>
    </source>
</evidence>
<dbReference type="InterPro" id="IPR036513">
    <property type="entry name" value="STAS_dom_sf"/>
</dbReference>
<gene>
    <name evidence="3" type="ORF">SAMN05444858_108106</name>
</gene>
<accession>A0A1N6ZUA1</accession>
<keyword evidence="1" id="KW-0472">Membrane</keyword>
<dbReference type="Gene3D" id="3.30.750.24">
    <property type="entry name" value="STAS domain"/>
    <property type="match status" value="1"/>
</dbReference>
<evidence type="ECO:0000313" key="3">
    <source>
        <dbReference type="EMBL" id="SIR30356.1"/>
    </source>
</evidence>
<organism evidence="3 4">
    <name type="scientific">Micromonospora avicenniae</name>
    <dbReference type="NCBI Taxonomy" id="1198245"/>
    <lineage>
        <taxon>Bacteria</taxon>
        <taxon>Bacillati</taxon>
        <taxon>Actinomycetota</taxon>
        <taxon>Actinomycetes</taxon>
        <taxon>Micromonosporales</taxon>
        <taxon>Micromonosporaceae</taxon>
        <taxon>Micromonospora</taxon>
    </lineage>
</organism>
<dbReference type="OrthoDB" id="3428850at2"/>
<proteinExistence type="predicted"/>
<dbReference type="RefSeq" id="WP_084752801.1">
    <property type="nucleotide sequence ID" value="NZ_FTNF01000008.1"/>
</dbReference>
<keyword evidence="1" id="KW-1133">Transmembrane helix</keyword>
<evidence type="ECO:0000256" key="1">
    <source>
        <dbReference type="SAM" id="Phobius"/>
    </source>
</evidence>
<dbReference type="Pfam" id="PF01740">
    <property type="entry name" value="STAS"/>
    <property type="match status" value="1"/>
</dbReference>
<protein>
    <submittedName>
        <fullName evidence="3">Anti-anti-sigma factor</fullName>
    </submittedName>
</protein>
<evidence type="ECO:0000313" key="4">
    <source>
        <dbReference type="Proteomes" id="UP000186004"/>
    </source>
</evidence>
<keyword evidence="4" id="KW-1185">Reference proteome</keyword>
<reference evidence="3 4" key="1">
    <citation type="submission" date="2017-01" db="EMBL/GenBank/DDBJ databases">
        <authorList>
            <person name="Mah S.A."/>
            <person name="Swanson W.J."/>
            <person name="Moy G.W."/>
            <person name="Vacquier V.D."/>
        </authorList>
    </citation>
    <scope>NUCLEOTIDE SEQUENCE [LARGE SCALE GENOMIC DNA]</scope>
    <source>
        <strain evidence="3 4">DSM 45758</strain>
    </source>
</reference>
<dbReference type="Proteomes" id="UP000186004">
    <property type="component" value="Unassembled WGS sequence"/>
</dbReference>
<dbReference type="PROSITE" id="PS50801">
    <property type="entry name" value="STAS"/>
    <property type="match status" value="1"/>
</dbReference>
<dbReference type="EMBL" id="FTNF01000008">
    <property type="protein sequence ID" value="SIR30356.1"/>
    <property type="molecule type" value="Genomic_DNA"/>
</dbReference>
<feature type="domain" description="STAS" evidence="2">
    <location>
        <begin position="20"/>
        <end position="120"/>
    </location>
</feature>
<sequence length="120" mass="12595">MSVYQVPHPAPPPTTDQAVLSVALTTEGPASVVEVRGELDMDTVGLLVDFTTTVLAGLPPPVLVLDLSGVSFFGAAGITALLTVRRQTAARGCALVIRKPSRITVTILNLVGLRDEFITE</sequence>
<dbReference type="CDD" id="cd07043">
    <property type="entry name" value="STAS_anti-anti-sigma_factors"/>
    <property type="match status" value="1"/>
</dbReference>
<dbReference type="AlphaFoldDB" id="A0A1N6ZUA1"/>
<dbReference type="STRING" id="1198245.SAMN05444858_108106"/>
<name>A0A1N6ZUA1_9ACTN</name>
<feature type="transmembrane region" description="Helical" evidence="1">
    <location>
        <begin position="62"/>
        <end position="82"/>
    </location>
</feature>
<keyword evidence="1" id="KW-0812">Transmembrane</keyword>
<dbReference type="SUPFAM" id="SSF52091">
    <property type="entry name" value="SpoIIaa-like"/>
    <property type="match status" value="1"/>
</dbReference>
<dbReference type="InterPro" id="IPR002645">
    <property type="entry name" value="STAS_dom"/>
</dbReference>